<dbReference type="EMBL" id="GBRH01256667">
    <property type="protein sequence ID" value="JAD41228.1"/>
    <property type="molecule type" value="Transcribed_RNA"/>
</dbReference>
<reference evidence="1" key="2">
    <citation type="journal article" date="2015" name="Data Brief">
        <title>Shoot transcriptome of the giant reed, Arundo donax.</title>
        <authorList>
            <person name="Barrero R.A."/>
            <person name="Guerrero F.D."/>
            <person name="Moolhuijzen P."/>
            <person name="Goolsby J.A."/>
            <person name="Tidwell J."/>
            <person name="Bellgard S.E."/>
            <person name="Bellgard M.I."/>
        </authorList>
    </citation>
    <scope>NUCLEOTIDE SEQUENCE</scope>
    <source>
        <tissue evidence="1">Shoot tissue taken approximately 20 cm above the soil surface</tissue>
    </source>
</reference>
<organism evidence="1">
    <name type="scientific">Arundo donax</name>
    <name type="common">Giant reed</name>
    <name type="synonym">Donax arundinaceus</name>
    <dbReference type="NCBI Taxonomy" id="35708"/>
    <lineage>
        <taxon>Eukaryota</taxon>
        <taxon>Viridiplantae</taxon>
        <taxon>Streptophyta</taxon>
        <taxon>Embryophyta</taxon>
        <taxon>Tracheophyta</taxon>
        <taxon>Spermatophyta</taxon>
        <taxon>Magnoliopsida</taxon>
        <taxon>Liliopsida</taxon>
        <taxon>Poales</taxon>
        <taxon>Poaceae</taxon>
        <taxon>PACMAD clade</taxon>
        <taxon>Arundinoideae</taxon>
        <taxon>Arundineae</taxon>
        <taxon>Arundo</taxon>
    </lineage>
</organism>
<reference evidence="1" key="1">
    <citation type="submission" date="2014-09" db="EMBL/GenBank/DDBJ databases">
        <authorList>
            <person name="Magalhaes I.L.F."/>
            <person name="Oliveira U."/>
            <person name="Santos F.R."/>
            <person name="Vidigal T.H.D.A."/>
            <person name="Brescovit A.D."/>
            <person name="Santos A.J."/>
        </authorList>
    </citation>
    <scope>NUCLEOTIDE SEQUENCE</scope>
    <source>
        <tissue evidence="1">Shoot tissue taken approximately 20 cm above the soil surface</tissue>
    </source>
</reference>
<proteinExistence type="predicted"/>
<evidence type="ECO:0000313" key="1">
    <source>
        <dbReference type="EMBL" id="JAD41228.1"/>
    </source>
</evidence>
<sequence length="10" mass="1151">MYKGKAKVVQ</sequence>
<protein>
    <submittedName>
        <fullName evidence="1">Uncharacterized protein</fullName>
    </submittedName>
</protein>
<name>A0A0A8ZU81_ARUDO</name>
<accession>A0A0A8ZU81</accession>